<sequence length="55" mass="5956">MNNPTNFLTVPPDFLLQAPEGMVAPPYSADHSPDKEELFVPDVGYSGNALHCVIV</sequence>
<gene>
    <name evidence="1" type="ORF">DSO57_1003519</name>
</gene>
<protein>
    <submittedName>
        <fullName evidence="1">Uncharacterized protein</fullName>
    </submittedName>
</protein>
<evidence type="ECO:0000313" key="1">
    <source>
        <dbReference type="EMBL" id="KAJ9059315.1"/>
    </source>
</evidence>
<dbReference type="EMBL" id="QTSX02005688">
    <property type="protein sequence ID" value="KAJ9059315.1"/>
    <property type="molecule type" value="Genomic_DNA"/>
</dbReference>
<comment type="caution">
    <text evidence="1">The sequence shown here is derived from an EMBL/GenBank/DDBJ whole genome shotgun (WGS) entry which is preliminary data.</text>
</comment>
<reference evidence="1" key="1">
    <citation type="submission" date="2022-04" db="EMBL/GenBank/DDBJ databases">
        <title>Genome of the entomopathogenic fungus Entomophthora muscae.</title>
        <authorList>
            <person name="Elya C."/>
            <person name="Lovett B.R."/>
            <person name="Lee E."/>
            <person name="Macias A.M."/>
            <person name="Hajek A.E."/>
            <person name="De Bivort B.L."/>
            <person name="Kasson M.T."/>
            <person name="De Fine Licht H.H."/>
            <person name="Stajich J.E."/>
        </authorList>
    </citation>
    <scope>NUCLEOTIDE SEQUENCE</scope>
    <source>
        <strain evidence="1">Berkeley</strain>
    </source>
</reference>
<dbReference type="Proteomes" id="UP001165960">
    <property type="component" value="Unassembled WGS sequence"/>
</dbReference>
<name>A0ACC2SAG1_9FUNG</name>
<keyword evidence="2" id="KW-1185">Reference proteome</keyword>
<evidence type="ECO:0000313" key="2">
    <source>
        <dbReference type="Proteomes" id="UP001165960"/>
    </source>
</evidence>
<proteinExistence type="predicted"/>
<organism evidence="1 2">
    <name type="scientific">Entomophthora muscae</name>
    <dbReference type="NCBI Taxonomy" id="34485"/>
    <lineage>
        <taxon>Eukaryota</taxon>
        <taxon>Fungi</taxon>
        <taxon>Fungi incertae sedis</taxon>
        <taxon>Zoopagomycota</taxon>
        <taxon>Entomophthoromycotina</taxon>
        <taxon>Entomophthoromycetes</taxon>
        <taxon>Entomophthorales</taxon>
        <taxon>Entomophthoraceae</taxon>
        <taxon>Entomophthora</taxon>
    </lineage>
</organism>
<accession>A0ACC2SAG1</accession>